<dbReference type="KEGG" id="paun:MJA45_06515"/>
<dbReference type="RefSeq" id="WP_315606457.1">
    <property type="nucleotide sequence ID" value="NZ_CP130318.1"/>
</dbReference>
<dbReference type="AlphaFoldDB" id="A0AA96LG97"/>
<gene>
    <name evidence="1" type="ORF">MJA45_06515</name>
</gene>
<protein>
    <submittedName>
        <fullName evidence="1">Aldolase</fullName>
    </submittedName>
</protein>
<evidence type="ECO:0000313" key="2">
    <source>
        <dbReference type="Proteomes" id="UP001305702"/>
    </source>
</evidence>
<dbReference type="Gene3D" id="3.40.50.300">
    <property type="entry name" value="P-loop containing nucleotide triphosphate hydrolases"/>
    <property type="match status" value="1"/>
</dbReference>
<dbReference type="InterPro" id="IPR027417">
    <property type="entry name" value="P-loop_NTPase"/>
</dbReference>
<sequence>MEGSSLSIIPNGTVYGAFGLTISSEIPLPELLTNHQHEGPVDAEVILDEMSAYKPILLDNPNTYMVLDKQVLFYIPDNAFYGIKDGRTIMISPVGEQEEGFDMIRLYLLGTCMAALLMQRGIYPLHGSALSMDGKVYALVGESGAGKSTLAAALLREGCSLLSDDLIALSFDEDKGIRVSPAYPQQKLWQESLAHLAMPVDDYKSVYGRMTKYRIPLNGQFLNTPQPLAGIVELVKNGAEEVSIRKIDGLERLPTLGRHTFRPFLIPPLGLAGWHFEASAQLAGRIDMFQLQRPESKVTVTELVRVFMDSVITGGVQRENQFHQHA</sequence>
<organism evidence="1 2">
    <name type="scientific">Paenibacillus aurantius</name>
    <dbReference type="NCBI Taxonomy" id="2918900"/>
    <lineage>
        <taxon>Bacteria</taxon>
        <taxon>Bacillati</taxon>
        <taxon>Bacillota</taxon>
        <taxon>Bacilli</taxon>
        <taxon>Bacillales</taxon>
        <taxon>Paenibacillaceae</taxon>
        <taxon>Paenibacillus</taxon>
    </lineage>
</organism>
<reference evidence="1 2" key="1">
    <citation type="submission" date="2022-02" db="EMBL/GenBank/DDBJ databases">
        <title>Paenibacillus sp. MBLB1776 Whole Genome Shotgun Sequencing.</title>
        <authorList>
            <person name="Hwang C.Y."/>
            <person name="Cho E.-S."/>
            <person name="Seo M.-J."/>
        </authorList>
    </citation>
    <scope>NUCLEOTIDE SEQUENCE [LARGE SCALE GENOMIC DNA]</scope>
    <source>
        <strain evidence="1 2">MBLB1776</strain>
    </source>
</reference>
<dbReference type="Proteomes" id="UP001305702">
    <property type="component" value="Chromosome"/>
</dbReference>
<keyword evidence="2" id="KW-1185">Reference proteome</keyword>
<name>A0AA96LG97_9BACL</name>
<accession>A0AA96LG97</accession>
<proteinExistence type="predicted"/>
<dbReference type="EMBL" id="CP130318">
    <property type="protein sequence ID" value="WNQ12679.1"/>
    <property type="molecule type" value="Genomic_DNA"/>
</dbReference>
<evidence type="ECO:0000313" key="1">
    <source>
        <dbReference type="EMBL" id="WNQ12679.1"/>
    </source>
</evidence>
<dbReference type="SUPFAM" id="SSF53795">
    <property type="entry name" value="PEP carboxykinase-like"/>
    <property type="match status" value="1"/>
</dbReference>